<evidence type="ECO:0000256" key="1">
    <source>
        <dbReference type="SAM" id="Phobius"/>
    </source>
</evidence>
<gene>
    <name evidence="2" type="ORF">DI09_206p10</name>
</gene>
<sequence length="185" mass="20180">MVSPVDYKAASEDEPPFFRAFLGPQMDIDLSAAQHAVHARNGDGHHRHGTHLSFTVNTLVSIVSLLTISLLFIFPSRYLYAIGLLPIFSFRWNDCIPKQSDSLAAPCVGKHWCGLTGLSPSVAPCSKGLGPHHHLPMSLPINYNSGVRGETPDFKIELIPLHSPLLGESLLVSFPPLTDMLKFSG</sequence>
<evidence type="ECO:0000313" key="3">
    <source>
        <dbReference type="Proteomes" id="UP000029725"/>
    </source>
</evidence>
<keyword evidence="3" id="KW-1185">Reference proteome</keyword>
<dbReference type="Proteomes" id="UP000029725">
    <property type="component" value="Unassembled WGS sequence"/>
</dbReference>
<keyword evidence="1" id="KW-1133">Transmembrane helix</keyword>
<feature type="transmembrane region" description="Helical" evidence="1">
    <location>
        <begin position="54"/>
        <end position="74"/>
    </location>
</feature>
<evidence type="ECO:0000313" key="2">
    <source>
        <dbReference type="EMBL" id="KGG52126.1"/>
    </source>
</evidence>
<comment type="caution">
    <text evidence="2">The sequence shown here is derived from an EMBL/GenBank/DDBJ whole genome shotgun (WGS) entry which is preliminary data.</text>
</comment>
<reference evidence="2 3" key="1">
    <citation type="submission" date="2014-04" db="EMBL/GenBank/DDBJ databases">
        <title>A new species of microsporidia sheds light on the evolution of extreme parasitism.</title>
        <authorList>
            <person name="Haag K.L."/>
            <person name="James T.Y."/>
            <person name="Larsson R."/>
            <person name="Schaer T.M."/>
            <person name="Refardt D."/>
            <person name="Pombert J.-F."/>
            <person name="Ebert D."/>
        </authorList>
    </citation>
    <scope>NUCLEOTIDE SEQUENCE [LARGE SCALE GENOMIC DNA]</scope>
    <source>
        <strain evidence="2 3">UGP3</strain>
        <tissue evidence="2">Spores</tissue>
    </source>
</reference>
<name>A0A098VWJ3_9MICR</name>
<keyword evidence="1" id="KW-0812">Transmembrane</keyword>
<dbReference type="AlphaFoldDB" id="A0A098VWJ3"/>
<keyword evidence="1" id="KW-0472">Membrane</keyword>
<proteinExistence type="predicted"/>
<dbReference type="EMBL" id="JMKJ01000118">
    <property type="protein sequence ID" value="KGG52126.1"/>
    <property type="molecule type" value="Genomic_DNA"/>
</dbReference>
<dbReference type="VEuPathDB" id="MicrosporidiaDB:DI09_206p10"/>
<accession>A0A098VWJ3</accession>
<dbReference type="HOGENOM" id="CLU_1461658_0_0_1"/>
<organism evidence="2 3">
    <name type="scientific">Mitosporidium daphniae</name>
    <dbReference type="NCBI Taxonomy" id="1485682"/>
    <lineage>
        <taxon>Eukaryota</taxon>
        <taxon>Fungi</taxon>
        <taxon>Fungi incertae sedis</taxon>
        <taxon>Microsporidia</taxon>
        <taxon>Mitosporidium</taxon>
    </lineage>
</organism>
<protein>
    <submittedName>
        <fullName evidence="2">Uncharacterized protein</fullName>
    </submittedName>
</protein>